<accession>M8AYA3</accession>
<dbReference type="InterPro" id="IPR000210">
    <property type="entry name" value="BTB/POZ_dom"/>
</dbReference>
<dbReference type="Pfam" id="PF00651">
    <property type="entry name" value="BTB"/>
    <property type="match status" value="1"/>
</dbReference>
<dbReference type="Pfam" id="PF22486">
    <property type="entry name" value="MATH_2"/>
    <property type="match status" value="1"/>
</dbReference>
<dbReference type="InterPro" id="IPR008974">
    <property type="entry name" value="TRAF-like"/>
</dbReference>
<sequence>MPRHIPSLPLPLQITKISSSRSRRIITEHVPTTYSFQVTNYLQLKDAGFHACVTSPGFSVGGYNWQIAFYPDDEDGYTSLYLRYLGQATDVRAKCTVSVLGNDGQPPLVCRDTPEDVSPSELPGHLERMLRDGRCSDVTFRVGGRKFRAHRALLAARSPVFAKLFGPMPEKGTRRVVKVVDVEPAIFQILLHYIYTGSLPACHDEGGYDGMVMEHLLVAAGKYGLEKLKLMCEEELCRRIDEEALVTTNY</sequence>
<dbReference type="Gene3D" id="2.60.210.10">
    <property type="entry name" value="Apoptosis, Tumor Necrosis Factor Receptor Associated Protein 2, Chain A"/>
    <property type="match status" value="1"/>
</dbReference>
<dbReference type="SUPFAM" id="SSF54695">
    <property type="entry name" value="POZ domain"/>
    <property type="match status" value="1"/>
</dbReference>
<dbReference type="PROSITE" id="PS50144">
    <property type="entry name" value="MATH"/>
    <property type="match status" value="1"/>
</dbReference>
<organism evidence="2">
    <name type="scientific">Aegilops tauschii</name>
    <name type="common">Tausch's goatgrass</name>
    <name type="synonym">Aegilops squarrosa</name>
    <dbReference type="NCBI Taxonomy" id="37682"/>
    <lineage>
        <taxon>Eukaryota</taxon>
        <taxon>Viridiplantae</taxon>
        <taxon>Streptophyta</taxon>
        <taxon>Embryophyta</taxon>
        <taxon>Tracheophyta</taxon>
        <taxon>Spermatophyta</taxon>
        <taxon>Magnoliopsida</taxon>
        <taxon>Liliopsida</taxon>
        <taxon>Poales</taxon>
        <taxon>Poaceae</taxon>
        <taxon>BOP clade</taxon>
        <taxon>Pooideae</taxon>
        <taxon>Triticodae</taxon>
        <taxon>Triticeae</taxon>
        <taxon>Triticinae</taxon>
        <taxon>Aegilops</taxon>
    </lineage>
</organism>
<dbReference type="GO" id="GO:0016567">
    <property type="term" value="P:protein ubiquitination"/>
    <property type="evidence" value="ECO:0007669"/>
    <property type="project" value="InterPro"/>
</dbReference>
<proteinExistence type="predicted"/>
<protein>
    <submittedName>
        <fullName evidence="2">Speckle-type POZ protein-like protein A</fullName>
    </submittedName>
</protein>
<dbReference type="PANTHER" id="PTHR26379:SF388">
    <property type="entry name" value="OS04G0625700 PROTEIN"/>
    <property type="match status" value="1"/>
</dbReference>
<name>M8AYA3_AEGTA</name>
<dbReference type="CDD" id="cd00121">
    <property type="entry name" value="MATH"/>
    <property type="match status" value="1"/>
</dbReference>
<dbReference type="AlphaFoldDB" id="M8AYA3"/>
<reference evidence="2" key="1">
    <citation type="submission" date="2015-06" db="UniProtKB">
        <authorList>
            <consortium name="EnsemblPlants"/>
        </authorList>
    </citation>
    <scope>IDENTIFICATION</scope>
</reference>
<dbReference type="SUPFAM" id="SSF49599">
    <property type="entry name" value="TRAF domain-like"/>
    <property type="match status" value="1"/>
</dbReference>
<dbReference type="Gene3D" id="3.30.710.10">
    <property type="entry name" value="Potassium Channel Kv1.1, Chain A"/>
    <property type="match status" value="1"/>
</dbReference>
<comment type="pathway">
    <text evidence="1">Protein modification; protein ubiquitination.</text>
</comment>
<dbReference type="InterPro" id="IPR011333">
    <property type="entry name" value="SKP1/BTB/POZ_sf"/>
</dbReference>
<evidence type="ECO:0000313" key="2">
    <source>
        <dbReference type="EnsemblPlants" id="EMT06665"/>
    </source>
</evidence>
<dbReference type="PROSITE" id="PS50097">
    <property type="entry name" value="BTB"/>
    <property type="match status" value="1"/>
</dbReference>
<dbReference type="EnsemblPlants" id="EMT06665">
    <property type="protein sequence ID" value="EMT06665"/>
    <property type="gene ID" value="F775_16106"/>
</dbReference>
<dbReference type="PANTHER" id="PTHR26379">
    <property type="entry name" value="BTB/POZ AND MATH DOMAIN-CONTAINING PROTEIN 1"/>
    <property type="match status" value="1"/>
</dbReference>
<dbReference type="InterPro" id="IPR002083">
    <property type="entry name" value="MATH/TRAF_dom"/>
</dbReference>
<dbReference type="SMART" id="SM00225">
    <property type="entry name" value="BTB"/>
    <property type="match status" value="1"/>
</dbReference>
<dbReference type="InterPro" id="IPR045005">
    <property type="entry name" value="BPM1-6"/>
</dbReference>
<evidence type="ECO:0000256" key="1">
    <source>
        <dbReference type="ARBA" id="ARBA00004906"/>
    </source>
</evidence>